<accession>A0ABN9T8D8</accession>
<dbReference type="Proteomes" id="UP001189429">
    <property type="component" value="Unassembled WGS sequence"/>
</dbReference>
<sequence length="154" mass="15693">MPRPSQLQVALNRRVSVLRPFFAARGSAAARAGSPRQQAGTARFLKTRRATGGLRGPPERHAASETRAAHAPTSANAAPLSSVARLRAGGGGGGGGAAPDSPRPPAPRAGPLTESARCRRLPPFQAAGDSRRQGARGDLGALIHRGTTSRGAAN</sequence>
<name>A0ABN9T8D8_9DINO</name>
<feature type="compositionally biased region" description="Basic and acidic residues" evidence="1">
    <location>
        <begin position="57"/>
        <end position="68"/>
    </location>
</feature>
<evidence type="ECO:0000313" key="3">
    <source>
        <dbReference type="Proteomes" id="UP001189429"/>
    </source>
</evidence>
<feature type="compositionally biased region" description="Gly residues" evidence="1">
    <location>
        <begin position="88"/>
        <end position="97"/>
    </location>
</feature>
<organism evidence="2 3">
    <name type="scientific">Prorocentrum cordatum</name>
    <dbReference type="NCBI Taxonomy" id="2364126"/>
    <lineage>
        <taxon>Eukaryota</taxon>
        <taxon>Sar</taxon>
        <taxon>Alveolata</taxon>
        <taxon>Dinophyceae</taxon>
        <taxon>Prorocentrales</taxon>
        <taxon>Prorocentraceae</taxon>
        <taxon>Prorocentrum</taxon>
    </lineage>
</organism>
<keyword evidence="3" id="KW-1185">Reference proteome</keyword>
<comment type="caution">
    <text evidence="2">The sequence shown here is derived from an EMBL/GenBank/DDBJ whole genome shotgun (WGS) entry which is preliminary data.</text>
</comment>
<reference evidence="2" key="1">
    <citation type="submission" date="2023-10" db="EMBL/GenBank/DDBJ databases">
        <authorList>
            <person name="Chen Y."/>
            <person name="Shah S."/>
            <person name="Dougan E. K."/>
            <person name="Thang M."/>
            <person name="Chan C."/>
        </authorList>
    </citation>
    <scope>NUCLEOTIDE SEQUENCE [LARGE SCALE GENOMIC DNA]</scope>
</reference>
<feature type="compositionally biased region" description="Low complexity" evidence="1">
    <location>
        <begin position="69"/>
        <end position="78"/>
    </location>
</feature>
<proteinExistence type="predicted"/>
<feature type="compositionally biased region" description="Low complexity" evidence="1">
    <location>
        <begin position="26"/>
        <end position="39"/>
    </location>
</feature>
<dbReference type="EMBL" id="CAUYUJ010014445">
    <property type="protein sequence ID" value="CAK0841305.1"/>
    <property type="molecule type" value="Genomic_DNA"/>
</dbReference>
<protein>
    <submittedName>
        <fullName evidence="2">Uncharacterized protein</fullName>
    </submittedName>
</protein>
<evidence type="ECO:0000256" key="1">
    <source>
        <dbReference type="SAM" id="MobiDB-lite"/>
    </source>
</evidence>
<evidence type="ECO:0000313" key="2">
    <source>
        <dbReference type="EMBL" id="CAK0841305.1"/>
    </source>
</evidence>
<gene>
    <name evidence="2" type="ORF">PCOR1329_LOCUS36547</name>
</gene>
<feature type="region of interest" description="Disordered" evidence="1">
    <location>
        <begin position="26"/>
        <end position="154"/>
    </location>
</feature>